<keyword evidence="2" id="KW-1185">Reference proteome</keyword>
<evidence type="ECO:0000313" key="1">
    <source>
        <dbReference type="EMBL" id="MBE1456103.1"/>
    </source>
</evidence>
<organism evidence="1 2">
    <name type="scientific">Nocardiopsis terrae</name>
    <dbReference type="NCBI Taxonomy" id="372655"/>
    <lineage>
        <taxon>Bacteria</taxon>
        <taxon>Bacillati</taxon>
        <taxon>Actinomycetota</taxon>
        <taxon>Actinomycetes</taxon>
        <taxon>Streptosporangiales</taxon>
        <taxon>Nocardiopsidaceae</taxon>
        <taxon>Nocardiopsis</taxon>
    </lineage>
</organism>
<comment type="caution">
    <text evidence="1">The sequence shown here is derived from an EMBL/GenBank/DDBJ whole genome shotgun (WGS) entry which is preliminary data.</text>
</comment>
<dbReference type="Pfam" id="PF13707">
    <property type="entry name" value="RloB"/>
    <property type="match status" value="1"/>
</dbReference>
<dbReference type="Proteomes" id="UP000598217">
    <property type="component" value="Unassembled WGS sequence"/>
</dbReference>
<proteinExistence type="predicted"/>
<dbReference type="RefSeq" id="WP_191275317.1">
    <property type="nucleotide sequence ID" value="NZ_BMXJ01000009.1"/>
</dbReference>
<sequence length="188" mass="21488">MSKRAKRQSDLARRKPAEQRSRRIYLVVCEGETEKRYFDSMRKHPGVQIHAVHVRQAKHPQRERVLRSAKEAERSSYTEVWAVFDTDGDDVAVLCEEARRDGVRTAPTTPTFEAWLLLHLTDQRAALMSGAKAEKTLKSLLPNWRKGSTRFDDFAHGLQDALERAERLSPGSDPSTEVHRLVRVLLCG</sequence>
<dbReference type="InterPro" id="IPR025591">
    <property type="entry name" value="RloB"/>
</dbReference>
<evidence type="ECO:0000313" key="2">
    <source>
        <dbReference type="Proteomes" id="UP000598217"/>
    </source>
</evidence>
<reference evidence="1 2" key="1">
    <citation type="submission" date="2020-10" db="EMBL/GenBank/DDBJ databases">
        <title>Sequencing the genomes of 1000 actinobacteria strains.</title>
        <authorList>
            <person name="Klenk H.-P."/>
        </authorList>
    </citation>
    <scope>NUCLEOTIDE SEQUENCE [LARGE SCALE GENOMIC DNA]</scope>
    <source>
        <strain evidence="1 2">DSM 45157</strain>
    </source>
</reference>
<accession>A0ABR9HAS8</accession>
<dbReference type="EMBL" id="JADBDY010000001">
    <property type="protein sequence ID" value="MBE1456103.1"/>
    <property type="molecule type" value="Genomic_DNA"/>
</dbReference>
<protein>
    <recommendedName>
        <fullName evidence="3">RloB-like protein</fullName>
    </recommendedName>
</protein>
<name>A0ABR9HAS8_9ACTN</name>
<gene>
    <name evidence="1" type="ORF">H4W79_000317</name>
</gene>
<evidence type="ECO:0008006" key="3">
    <source>
        <dbReference type="Google" id="ProtNLM"/>
    </source>
</evidence>